<evidence type="ECO:0000313" key="3">
    <source>
        <dbReference type="Proteomes" id="UP001195963"/>
    </source>
</evidence>
<feature type="compositionally biased region" description="Low complexity" evidence="1">
    <location>
        <begin position="445"/>
        <end position="455"/>
    </location>
</feature>
<name>A0ABS7E7B3_9GAMM</name>
<feature type="compositionally biased region" description="Basic residues" evidence="1">
    <location>
        <begin position="346"/>
        <end position="359"/>
    </location>
</feature>
<evidence type="ECO:0000256" key="1">
    <source>
        <dbReference type="SAM" id="MobiDB-lite"/>
    </source>
</evidence>
<feature type="compositionally biased region" description="Polar residues" evidence="1">
    <location>
        <begin position="456"/>
        <end position="472"/>
    </location>
</feature>
<accession>A0ABS7E7B3</accession>
<dbReference type="Proteomes" id="UP001195963">
    <property type="component" value="Unassembled WGS sequence"/>
</dbReference>
<feature type="compositionally biased region" description="Basic residues" evidence="1">
    <location>
        <begin position="473"/>
        <end position="484"/>
    </location>
</feature>
<protein>
    <submittedName>
        <fullName evidence="2">DUF3300 domain-containing protein</fullName>
    </submittedName>
</protein>
<keyword evidence="3" id="KW-1185">Reference proteome</keyword>
<dbReference type="InterPro" id="IPR021728">
    <property type="entry name" value="DUF3300"/>
</dbReference>
<dbReference type="EMBL" id="JAHZST010000015">
    <property type="protein sequence ID" value="MBW8185574.1"/>
    <property type="molecule type" value="Genomic_DNA"/>
</dbReference>
<feature type="region of interest" description="Disordered" evidence="1">
    <location>
        <begin position="330"/>
        <end position="496"/>
    </location>
</feature>
<evidence type="ECO:0000313" key="2">
    <source>
        <dbReference type="EMBL" id="MBW8185574.1"/>
    </source>
</evidence>
<proteinExistence type="predicted"/>
<reference evidence="2 3" key="1">
    <citation type="submission" date="2021-07" db="EMBL/GenBank/DDBJ databases">
        <title>Shewanella sp. nov, isolated from SCS.</title>
        <authorList>
            <person name="Cao W.R."/>
        </authorList>
    </citation>
    <scope>NUCLEOTIDE SEQUENCE [LARGE SCALE GENOMIC DNA]</scope>
    <source>
        <strain evidence="2 3">NR704-98</strain>
    </source>
</reference>
<sequence>MNTLKSRLQSSRFTTFISYLILLIASSIPVANAQAVEEQVQFSEAELEQMLAPIALYPDSLLTHILIAATYPLELVQANRLVNKNKLLPTAQLMEKAQKKDWDPSVTALLAFPNVLEKLSSDLSWTQDLGDAFLQDETQMLASIQSLRAQADEANSLADMENMSVTRVNKQIVIEPVQKEFVYVPYYDPRTVYGHWRWYNYPPVYWAPYPYYVGRPHGHFYWNSGVHISFNFFFSAFHWSNHRVVVIDHRHSHHYRHRGRIVTSHGSQKWHHKPHHRRGVAYRSTHVKQRYNSHRPSIAHSKQLRHAERNSLAYNRKHNSRHDKTLKQYNKQVKQHREQRFASKLHNSHKPVKGHRPIKSHQPVKSPQRVNNPQRVKSHQPVRNHKPSHYDRKERYNTASTHNRVRSQLKSRENTQREVKKSQTQRSIHQPRNQQAQRSMDKQQRQSSQRMRAQQPKQARQSTQRAQKSTQQRVHRNTQQRSQHKGQGQRQNRSRD</sequence>
<feature type="compositionally biased region" description="Polar residues" evidence="1">
    <location>
        <begin position="485"/>
        <end position="496"/>
    </location>
</feature>
<dbReference type="Pfam" id="PF11737">
    <property type="entry name" value="DUF3300"/>
    <property type="match status" value="1"/>
</dbReference>
<gene>
    <name evidence="2" type="ORF">K0625_18190</name>
</gene>
<dbReference type="PANTHER" id="PTHR40269">
    <property type="entry name" value="OUTER MEMBRANE PROTEIN-RELATED"/>
    <property type="match status" value="1"/>
</dbReference>
<feature type="compositionally biased region" description="Polar residues" evidence="1">
    <location>
        <begin position="363"/>
        <end position="375"/>
    </location>
</feature>
<comment type="caution">
    <text evidence="2">The sequence shown here is derived from an EMBL/GenBank/DDBJ whole genome shotgun (WGS) entry which is preliminary data.</text>
</comment>
<feature type="compositionally biased region" description="Polar residues" evidence="1">
    <location>
        <begin position="422"/>
        <end position="436"/>
    </location>
</feature>
<dbReference type="PANTHER" id="PTHR40269:SF1">
    <property type="entry name" value="OUTER MEMBRANE PROTEIN"/>
    <property type="match status" value="1"/>
</dbReference>
<organism evidence="2 3">
    <name type="scientific">Shewanella nanhaiensis</name>
    <dbReference type="NCBI Taxonomy" id="2864872"/>
    <lineage>
        <taxon>Bacteria</taxon>
        <taxon>Pseudomonadati</taxon>
        <taxon>Pseudomonadota</taxon>
        <taxon>Gammaproteobacteria</taxon>
        <taxon>Alteromonadales</taxon>
        <taxon>Shewanellaceae</taxon>
        <taxon>Shewanella</taxon>
    </lineage>
</organism>
<dbReference type="RefSeq" id="WP_220110984.1">
    <property type="nucleotide sequence ID" value="NZ_JAHZST010000015.1"/>
</dbReference>
<feature type="compositionally biased region" description="Basic residues" evidence="1">
    <location>
        <begin position="376"/>
        <end position="387"/>
    </location>
</feature>
<feature type="compositionally biased region" description="Basic and acidic residues" evidence="1">
    <location>
        <begin position="410"/>
        <end position="421"/>
    </location>
</feature>